<proteinExistence type="predicted"/>
<name>X1NB36_9ZZZZ</name>
<dbReference type="PANTHER" id="PTHR22572">
    <property type="entry name" value="SUGAR-1-PHOSPHATE GUANYL TRANSFERASE"/>
    <property type="match status" value="1"/>
</dbReference>
<accession>X1NB36</accession>
<dbReference type="AlphaFoldDB" id="X1NB36"/>
<comment type="caution">
    <text evidence="2">The sequence shown here is derived from an EMBL/GenBank/DDBJ whole genome shotgun (WGS) entry which is preliminary data.</text>
</comment>
<organism evidence="2">
    <name type="scientific">marine sediment metagenome</name>
    <dbReference type="NCBI Taxonomy" id="412755"/>
    <lineage>
        <taxon>unclassified sequences</taxon>
        <taxon>metagenomes</taxon>
        <taxon>ecological metagenomes</taxon>
    </lineage>
</organism>
<dbReference type="InterPro" id="IPR029044">
    <property type="entry name" value="Nucleotide-diphossugar_trans"/>
</dbReference>
<dbReference type="InterPro" id="IPR005835">
    <property type="entry name" value="NTP_transferase_dom"/>
</dbReference>
<gene>
    <name evidence="2" type="ORF">S06H3_35999</name>
</gene>
<evidence type="ECO:0000259" key="1">
    <source>
        <dbReference type="Pfam" id="PF00483"/>
    </source>
</evidence>
<dbReference type="InterPro" id="IPR050486">
    <property type="entry name" value="Mannose-1P_guanyltransferase"/>
</dbReference>
<feature type="domain" description="Nucleotidyl transferase" evidence="1">
    <location>
        <begin position="8"/>
        <end position="106"/>
    </location>
</feature>
<dbReference type="Pfam" id="PF00483">
    <property type="entry name" value="NTP_transferase"/>
    <property type="match status" value="1"/>
</dbReference>
<reference evidence="2" key="1">
    <citation type="journal article" date="2014" name="Front. Microbiol.">
        <title>High frequency of phylogenetically diverse reductive dehalogenase-homologous genes in deep subseafloor sedimentary metagenomes.</title>
        <authorList>
            <person name="Kawai M."/>
            <person name="Futagami T."/>
            <person name="Toyoda A."/>
            <person name="Takaki Y."/>
            <person name="Nishi S."/>
            <person name="Hori S."/>
            <person name="Arai W."/>
            <person name="Tsubouchi T."/>
            <person name="Morono Y."/>
            <person name="Uchiyama I."/>
            <person name="Ito T."/>
            <person name="Fujiyama A."/>
            <person name="Inagaki F."/>
            <person name="Takami H."/>
        </authorList>
    </citation>
    <scope>NUCLEOTIDE SEQUENCE</scope>
    <source>
        <strain evidence="2">Expedition CK06-06</strain>
    </source>
</reference>
<sequence>NHVNGIADISMALVEVDDCSRFGSVKQNSEGYIESFIEKSECTGSGFVNAGVYLIHREIISALPANTVLSWEQDCLPGYCDGRMMGLLNCGRFLDMGTPEALSNLPAFIRSL</sequence>
<dbReference type="EMBL" id="BARV01021766">
    <property type="protein sequence ID" value="GAI27396.1"/>
    <property type="molecule type" value="Genomic_DNA"/>
</dbReference>
<dbReference type="SUPFAM" id="SSF53448">
    <property type="entry name" value="Nucleotide-diphospho-sugar transferases"/>
    <property type="match status" value="1"/>
</dbReference>
<evidence type="ECO:0000313" key="2">
    <source>
        <dbReference type="EMBL" id="GAI27396.1"/>
    </source>
</evidence>
<dbReference type="Gene3D" id="3.90.550.10">
    <property type="entry name" value="Spore Coat Polysaccharide Biosynthesis Protein SpsA, Chain A"/>
    <property type="match status" value="1"/>
</dbReference>
<feature type="non-terminal residue" evidence="2">
    <location>
        <position position="1"/>
    </location>
</feature>
<protein>
    <recommendedName>
        <fullName evidence="1">Nucleotidyl transferase domain-containing protein</fullName>
    </recommendedName>
</protein>